<dbReference type="Gene3D" id="3.40.50.2300">
    <property type="match status" value="1"/>
</dbReference>
<dbReference type="SUPFAM" id="SSF52172">
    <property type="entry name" value="CheY-like"/>
    <property type="match status" value="1"/>
</dbReference>
<dbReference type="EMBL" id="CP115174">
    <property type="protein sequence ID" value="WBO23878.1"/>
    <property type="molecule type" value="Genomic_DNA"/>
</dbReference>
<sequence length="116" mass="12614">MCHVLIIEDEPVVAMDLQMLLEAEGATSIDIAASEAEAIAAARMHRPGFITSDVKLLQGTGPHAVRRIRDEHGDIPVIFITGTPDECEPCDPPDVILQKPFRSDTLASVFRQLAPL</sequence>
<reference evidence="4 5" key="1">
    <citation type="submission" date="2022-12" db="EMBL/GenBank/DDBJ databases">
        <title>Sphingomonas abieness sp. nov., an endophytic bacterium isolated from Abies koreana.</title>
        <authorList>
            <person name="Jiang L."/>
            <person name="Lee J."/>
        </authorList>
    </citation>
    <scope>NUCLEOTIDE SEQUENCE [LARGE SCALE GENOMIC DNA]</scope>
    <source>
        <strain evidence="5">PAMB 00755</strain>
    </source>
</reference>
<protein>
    <submittedName>
        <fullName evidence="4">Response regulator</fullName>
    </submittedName>
</protein>
<accession>A0ABY7NTA3</accession>
<dbReference type="InterPro" id="IPR001789">
    <property type="entry name" value="Sig_transdc_resp-reg_receiver"/>
</dbReference>
<evidence type="ECO:0000256" key="1">
    <source>
        <dbReference type="ARBA" id="ARBA00022553"/>
    </source>
</evidence>
<evidence type="ECO:0000313" key="4">
    <source>
        <dbReference type="EMBL" id="WBO23878.1"/>
    </source>
</evidence>
<dbReference type="PANTHER" id="PTHR44591">
    <property type="entry name" value="STRESS RESPONSE REGULATOR PROTEIN 1"/>
    <property type="match status" value="1"/>
</dbReference>
<keyword evidence="1 2" id="KW-0597">Phosphoprotein</keyword>
<organism evidence="4 5">
    <name type="scientific">Sphingomonas abietis</name>
    <dbReference type="NCBI Taxonomy" id="3012344"/>
    <lineage>
        <taxon>Bacteria</taxon>
        <taxon>Pseudomonadati</taxon>
        <taxon>Pseudomonadota</taxon>
        <taxon>Alphaproteobacteria</taxon>
        <taxon>Sphingomonadales</taxon>
        <taxon>Sphingomonadaceae</taxon>
        <taxon>Sphingomonas</taxon>
    </lineage>
</organism>
<dbReference type="SMART" id="SM00448">
    <property type="entry name" value="REC"/>
    <property type="match status" value="1"/>
</dbReference>
<dbReference type="PROSITE" id="PS50110">
    <property type="entry name" value="RESPONSE_REGULATORY"/>
    <property type="match status" value="1"/>
</dbReference>
<keyword evidence="5" id="KW-1185">Reference proteome</keyword>
<dbReference type="Pfam" id="PF00072">
    <property type="entry name" value="Response_reg"/>
    <property type="match status" value="1"/>
</dbReference>
<gene>
    <name evidence="4" type="ORF">PBT88_07150</name>
</gene>
<evidence type="ECO:0000256" key="2">
    <source>
        <dbReference type="PROSITE-ProRule" id="PRU00169"/>
    </source>
</evidence>
<dbReference type="RefSeq" id="WP_270078507.1">
    <property type="nucleotide sequence ID" value="NZ_CP115174.1"/>
</dbReference>
<name>A0ABY7NTA3_9SPHN</name>
<evidence type="ECO:0000259" key="3">
    <source>
        <dbReference type="PROSITE" id="PS50110"/>
    </source>
</evidence>
<proteinExistence type="predicted"/>
<dbReference type="InterPro" id="IPR011006">
    <property type="entry name" value="CheY-like_superfamily"/>
</dbReference>
<feature type="modified residue" description="4-aspartylphosphate" evidence="2">
    <location>
        <position position="53"/>
    </location>
</feature>
<dbReference type="InterPro" id="IPR050595">
    <property type="entry name" value="Bact_response_regulator"/>
</dbReference>
<evidence type="ECO:0000313" key="5">
    <source>
        <dbReference type="Proteomes" id="UP001210865"/>
    </source>
</evidence>
<feature type="domain" description="Response regulatory" evidence="3">
    <location>
        <begin position="3"/>
        <end position="114"/>
    </location>
</feature>
<dbReference type="PANTHER" id="PTHR44591:SF20">
    <property type="entry name" value="PROTEIN PILH"/>
    <property type="match status" value="1"/>
</dbReference>
<dbReference type="Proteomes" id="UP001210865">
    <property type="component" value="Chromosome"/>
</dbReference>